<evidence type="ECO:0000313" key="2">
    <source>
        <dbReference type="Proteomes" id="UP000886785"/>
    </source>
</evidence>
<protein>
    <submittedName>
        <fullName evidence="1">Uncharacterized protein</fullName>
    </submittedName>
</protein>
<dbReference type="Proteomes" id="UP000886785">
    <property type="component" value="Unassembled WGS sequence"/>
</dbReference>
<reference evidence="1" key="1">
    <citation type="submission" date="2020-10" db="EMBL/GenBank/DDBJ databases">
        <authorList>
            <person name="Gilroy R."/>
        </authorList>
    </citation>
    <scope>NUCLEOTIDE SEQUENCE</scope>
    <source>
        <strain evidence="1">ChiSjej1B19-7085</strain>
    </source>
</reference>
<reference evidence="1" key="2">
    <citation type="journal article" date="2021" name="PeerJ">
        <title>Extensive microbial diversity within the chicken gut microbiome revealed by metagenomics and culture.</title>
        <authorList>
            <person name="Gilroy R."/>
            <person name="Ravi A."/>
            <person name="Getino M."/>
            <person name="Pursley I."/>
            <person name="Horton D.L."/>
            <person name="Alikhan N.F."/>
            <person name="Baker D."/>
            <person name="Gharbi K."/>
            <person name="Hall N."/>
            <person name="Watson M."/>
            <person name="Adriaenssens E.M."/>
            <person name="Foster-Nyarko E."/>
            <person name="Jarju S."/>
            <person name="Secka A."/>
            <person name="Antonio M."/>
            <person name="Oren A."/>
            <person name="Chaudhuri R.R."/>
            <person name="La Ragione R."/>
            <person name="Hildebrand F."/>
            <person name="Pallen M.J."/>
        </authorList>
    </citation>
    <scope>NUCLEOTIDE SEQUENCE</scope>
    <source>
        <strain evidence="1">ChiSjej1B19-7085</strain>
    </source>
</reference>
<evidence type="ECO:0000313" key="1">
    <source>
        <dbReference type="EMBL" id="HIR56048.1"/>
    </source>
</evidence>
<organism evidence="1 2">
    <name type="scientific">Candidatus Gallacutalibacter pullicola</name>
    <dbReference type="NCBI Taxonomy" id="2840830"/>
    <lineage>
        <taxon>Bacteria</taxon>
        <taxon>Bacillati</taxon>
        <taxon>Bacillota</taxon>
        <taxon>Clostridia</taxon>
        <taxon>Eubacteriales</taxon>
        <taxon>Candidatus Gallacutalibacter</taxon>
    </lineage>
</organism>
<accession>A0A9D1J0B7</accession>
<dbReference type="EMBL" id="DVHF01000002">
    <property type="protein sequence ID" value="HIR56048.1"/>
    <property type="molecule type" value="Genomic_DNA"/>
</dbReference>
<name>A0A9D1J0B7_9FIRM</name>
<gene>
    <name evidence="1" type="ORF">IAA54_00100</name>
</gene>
<dbReference type="AlphaFoldDB" id="A0A9D1J0B7"/>
<comment type="caution">
    <text evidence="1">The sequence shown here is derived from an EMBL/GenBank/DDBJ whole genome shotgun (WGS) entry which is preliminary data.</text>
</comment>
<proteinExistence type="predicted"/>
<sequence>MPSLHDFIGLLEGCFDNREQFEDKKKQGTQFPYAKHINTVCNGRIADLPQDFAGVFLLEESYYTSNGKTHASPHLFLFTEENGAVTLTSYQMPEGYTNDTFTAGKIEKLSFQELKVSEKFTPAVYTLRDGVWEGGSVSMFSPVLKFTLFERFSAEWLEVSESMEVNGKRTFGYDEPIIYKRIPAESC</sequence>